<gene>
    <name evidence="2" type="ORF">ARALYDRAFT_902557</name>
</gene>
<protein>
    <submittedName>
        <fullName evidence="2">Uncharacterized protein</fullName>
    </submittedName>
</protein>
<dbReference type="AlphaFoldDB" id="D7LH36"/>
<dbReference type="Proteomes" id="UP000008694">
    <property type="component" value="Unassembled WGS sequence"/>
</dbReference>
<sequence length="50" mass="5150">MDIGYNITILLVCVIIASALVASFYCAKRCVKCCGGEGESATTATTDTTA</sequence>
<proteinExistence type="predicted"/>
<evidence type="ECO:0000313" key="3">
    <source>
        <dbReference type="Proteomes" id="UP000008694"/>
    </source>
</evidence>
<reference evidence="3" key="1">
    <citation type="journal article" date="2011" name="Nat. Genet.">
        <title>The Arabidopsis lyrata genome sequence and the basis of rapid genome size change.</title>
        <authorList>
            <person name="Hu T.T."/>
            <person name="Pattyn P."/>
            <person name="Bakker E.G."/>
            <person name="Cao J."/>
            <person name="Cheng J.-F."/>
            <person name="Clark R.M."/>
            <person name="Fahlgren N."/>
            <person name="Fawcett J.A."/>
            <person name="Grimwood J."/>
            <person name="Gundlach H."/>
            <person name="Haberer G."/>
            <person name="Hollister J.D."/>
            <person name="Ossowski S."/>
            <person name="Ottilar R.P."/>
            <person name="Salamov A.A."/>
            <person name="Schneeberger K."/>
            <person name="Spannagl M."/>
            <person name="Wang X."/>
            <person name="Yang L."/>
            <person name="Nasrallah M.E."/>
            <person name="Bergelson J."/>
            <person name="Carrington J.C."/>
            <person name="Gaut B.S."/>
            <person name="Schmutz J."/>
            <person name="Mayer K.F.X."/>
            <person name="Van de Peer Y."/>
            <person name="Grigoriev I.V."/>
            <person name="Nordborg M."/>
            <person name="Weigel D."/>
            <person name="Guo Y.-L."/>
        </authorList>
    </citation>
    <scope>NUCLEOTIDE SEQUENCE [LARGE SCALE GENOMIC DNA]</scope>
    <source>
        <strain evidence="3">cv. MN47</strain>
    </source>
</reference>
<keyword evidence="1" id="KW-1133">Transmembrane helix</keyword>
<keyword evidence="1" id="KW-0472">Membrane</keyword>
<keyword evidence="3" id="KW-1185">Reference proteome</keyword>
<feature type="transmembrane region" description="Helical" evidence="1">
    <location>
        <begin position="7"/>
        <end position="25"/>
    </location>
</feature>
<evidence type="ECO:0000313" key="2">
    <source>
        <dbReference type="EMBL" id="EFH55770.1"/>
    </source>
</evidence>
<dbReference type="Gramene" id="scaffold_402058.1">
    <property type="protein sequence ID" value="scaffold_402058.1"/>
    <property type="gene ID" value="scaffold_402058.1"/>
</dbReference>
<accession>D7LH36</accession>
<keyword evidence="1" id="KW-0812">Transmembrane</keyword>
<dbReference type="EMBL" id="GL348716">
    <property type="protein sequence ID" value="EFH55770.1"/>
    <property type="molecule type" value="Genomic_DNA"/>
</dbReference>
<dbReference type="HOGENOM" id="CLU_3127037_0_0_1"/>
<name>D7LH36_ARALL</name>
<evidence type="ECO:0000256" key="1">
    <source>
        <dbReference type="SAM" id="Phobius"/>
    </source>
</evidence>
<organism evidence="3">
    <name type="scientific">Arabidopsis lyrata subsp. lyrata</name>
    <name type="common">Lyre-leaved rock-cress</name>
    <dbReference type="NCBI Taxonomy" id="81972"/>
    <lineage>
        <taxon>Eukaryota</taxon>
        <taxon>Viridiplantae</taxon>
        <taxon>Streptophyta</taxon>
        <taxon>Embryophyta</taxon>
        <taxon>Tracheophyta</taxon>
        <taxon>Spermatophyta</taxon>
        <taxon>Magnoliopsida</taxon>
        <taxon>eudicotyledons</taxon>
        <taxon>Gunneridae</taxon>
        <taxon>Pentapetalae</taxon>
        <taxon>rosids</taxon>
        <taxon>malvids</taxon>
        <taxon>Brassicales</taxon>
        <taxon>Brassicaceae</taxon>
        <taxon>Camelineae</taxon>
        <taxon>Arabidopsis</taxon>
    </lineage>
</organism>